<organism evidence="7 8">
    <name type="scientific">Paracoccus albicereus</name>
    <dbReference type="NCBI Taxonomy" id="2922394"/>
    <lineage>
        <taxon>Bacteria</taxon>
        <taxon>Pseudomonadati</taxon>
        <taxon>Pseudomonadota</taxon>
        <taxon>Alphaproteobacteria</taxon>
        <taxon>Rhodobacterales</taxon>
        <taxon>Paracoccaceae</taxon>
        <taxon>Paracoccus</taxon>
    </lineage>
</organism>
<accession>A0ABT1MM40</accession>
<sequence length="302" mass="32969">MSAHYGSRQVLHGVDLCIQVGEIFGLLGRNGAGKTSLVRAICGRLAPSAGSISVGGNRPDGASVPSIGLVPQDIALYPALTIQENLEVFGRLSGLSRKATRLAIEEAIDVAHLGERLNDRVDHLSGGWKRRVNIVAAMLHKPALLILDEPTVGVDVDARNALHRMIQMLRRDGTGILLVTHDLQQAELLCDRVGILLNGRLVLQGAPKMLLETAFSGRGEFIIEFAEILLDGQARTLRDMGFMANENRLSWHLVGDRTLDCFADVKRAGLDPREMHFRQPGLDSLFLWLSQQQCEYASEGVA</sequence>
<dbReference type="Proteomes" id="UP001203945">
    <property type="component" value="Unassembled WGS sequence"/>
</dbReference>
<protein>
    <submittedName>
        <fullName evidence="7">ABC transporter ATP-binding protein</fullName>
    </submittedName>
</protein>
<comment type="similarity">
    <text evidence="1">Belongs to the ABC transporter superfamily.</text>
</comment>
<evidence type="ECO:0000256" key="1">
    <source>
        <dbReference type="ARBA" id="ARBA00005417"/>
    </source>
</evidence>
<comment type="caution">
    <text evidence="7">The sequence shown here is derived from an EMBL/GenBank/DDBJ whole genome shotgun (WGS) entry which is preliminary data.</text>
</comment>
<geneLocation type="plasmid" evidence="7">
    <name>unnamed1</name>
</geneLocation>
<evidence type="ECO:0000256" key="5">
    <source>
        <dbReference type="ARBA" id="ARBA00022840"/>
    </source>
</evidence>
<dbReference type="EMBL" id="JAKZEU010000001">
    <property type="protein sequence ID" value="MCQ0969357.1"/>
    <property type="molecule type" value="Genomic_DNA"/>
</dbReference>
<name>A0ABT1MM40_9RHOB</name>
<keyword evidence="7" id="KW-0614">Plasmid</keyword>
<keyword evidence="4" id="KW-0547">Nucleotide-binding</keyword>
<feature type="domain" description="ABC transporter" evidence="6">
    <location>
        <begin position="1"/>
        <end position="223"/>
    </location>
</feature>
<dbReference type="Pfam" id="PF00005">
    <property type="entry name" value="ABC_tran"/>
    <property type="match status" value="1"/>
</dbReference>
<evidence type="ECO:0000313" key="8">
    <source>
        <dbReference type="Proteomes" id="UP001203945"/>
    </source>
</evidence>
<dbReference type="CDD" id="cd03230">
    <property type="entry name" value="ABC_DR_subfamily_A"/>
    <property type="match status" value="1"/>
</dbReference>
<dbReference type="PROSITE" id="PS50893">
    <property type="entry name" value="ABC_TRANSPORTER_2"/>
    <property type="match status" value="1"/>
</dbReference>
<dbReference type="PANTHER" id="PTHR42711:SF5">
    <property type="entry name" value="ABC TRANSPORTER ATP-BINDING PROTEIN NATA"/>
    <property type="match status" value="1"/>
</dbReference>
<evidence type="ECO:0000256" key="3">
    <source>
        <dbReference type="ARBA" id="ARBA00022458"/>
    </source>
</evidence>
<proteinExistence type="inferred from homology"/>
<dbReference type="InterPro" id="IPR027417">
    <property type="entry name" value="P-loop_NTPase"/>
</dbReference>
<evidence type="ECO:0000256" key="2">
    <source>
        <dbReference type="ARBA" id="ARBA00022448"/>
    </source>
</evidence>
<keyword evidence="5 7" id="KW-0067">ATP-binding</keyword>
<dbReference type="InterPro" id="IPR017871">
    <property type="entry name" value="ABC_transporter-like_CS"/>
</dbReference>
<keyword evidence="8" id="KW-1185">Reference proteome</keyword>
<keyword evidence="2" id="KW-0813">Transport</keyword>
<keyword evidence="3" id="KW-0536">Nodulation</keyword>
<reference evidence="7 8" key="1">
    <citation type="submission" date="2022-03" db="EMBL/GenBank/DDBJ databases">
        <authorList>
            <person name="He Y."/>
        </authorList>
    </citation>
    <scope>NUCLEOTIDE SEQUENCE [LARGE SCALE GENOMIC DNA]</scope>
    <source>
        <strain evidence="7 8">TK19116</strain>
        <plasmid evidence="7">unnamed1</plasmid>
    </source>
</reference>
<dbReference type="SUPFAM" id="SSF52540">
    <property type="entry name" value="P-loop containing nucleoside triphosphate hydrolases"/>
    <property type="match status" value="1"/>
</dbReference>
<dbReference type="InterPro" id="IPR003439">
    <property type="entry name" value="ABC_transporter-like_ATP-bd"/>
</dbReference>
<dbReference type="InterPro" id="IPR003593">
    <property type="entry name" value="AAA+_ATPase"/>
</dbReference>
<evidence type="ECO:0000259" key="6">
    <source>
        <dbReference type="PROSITE" id="PS50893"/>
    </source>
</evidence>
<dbReference type="InterPro" id="IPR050763">
    <property type="entry name" value="ABC_transporter_ATP-binding"/>
</dbReference>
<dbReference type="PANTHER" id="PTHR42711">
    <property type="entry name" value="ABC TRANSPORTER ATP-BINDING PROTEIN"/>
    <property type="match status" value="1"/>
</dbReference>
<dbReference type="Gene3D" id="3.40.50.300">
    <property type="entry name" value="P-loop containing nucleotide triphosphate hydrolases"/>
    <property type="match status" value="1"/>
</dbReference>
<gene>
    <name evidence="7" type="ORF">MLD63_02755</name>
</gene>
<dbReference type="PROSITE" id="PS00211">
    <property type="entry name" value="ABC_TRANSPORTER_1"/>
    <property type="match status" value="1"/>
</dbReference>
<evidence type="ECO:0000256" key="4">
    <source>
        <dbReference type="ARBA" id="ARBA00022741"/>
    </source>
</evidence>
<dbReference type="RefSeq" id="WP_255328303.1">
    <property type="nucleotide sequence ID" value="NZ_JAKZEU010000001.1"/>
</dbReference>
<dbReference type="SMART" id="SM00382">
    <property type="entry name" value="AAA"/>
    <property type="match status" value="1"/>
</dbReference>
<dbReference type="GO" id="GO:0005524">
    <property type="term" value="F:ATP binding"/>
    <property type="evidence" value="ECO:0007669"/>
    <property type="project" value="UniProtKB-KW"/>
</dbReference>
<evidence type="ECO:0000313" key="7">
    <source>
        <dbReference type="EMBL" id="MCQ0969357.1"/>
    </source>
</evidence>